<keyword evidence="3 4" id="KW-0808">Transferase</keyword>
<dbReference type="PROSITE" id="PS00375">
    <property type="entry name" value="UDPGT"/>
    <property type="match status" value="1"/>
</dbReference>
<dbReference type="InterPro" id="IPR035595">
    <property type="entry name" value="UDP_glycos_trans_CS"/>
</dbReference>
<dbReference type="FunFam" id="3.40.50.2000:FF:000071">
    <property type="entry name" value="Glycosyltransferase"/>
    <property type="match status" value="1"/>
</dbReference>
<dbReference type="SMR" id="A0A139ZKK4"/>
<keyword evidence="2 4" id="KW-0328">Glycosyltransferase</keyword>
<evidence type="ECO:0000256" key="3">
    <source>
        <dbReference type="ARBA" id="ARBA00022679"/>
    </source>
</evidence>
<proteinExistence type="evidence at transcript level"/>
<comment type="similarity">
    <text evidence="1 4">Belongs to the UDP-glycosyltransferase family.</text>
</comment>
<dbReference type="GO" id="GO:0035251">
    <property type="term" value="F:UDP-glucosyltransferase activity"/>
    <property type="evidence" value="ECO:0007669"/>
    <property type="project" value="TreeGrafter"/>
</dbReference>
<evidence type="ECO:0000313" key="6">
    <source>
        <dbReference type="EMBL" id="AJR20274.1"/>
    </source>
</evidence>
<dbReference type="PANTHER" id="PTHR48047">
    <property type="entry name" value="GLYCOSYLTRANSFERASE"/>
    <property type="match status" value="1"/>
</dbReference>
<sequence length="474" mass="53048">MGSDSRPLRVFFFPFMAHGHLIPMVDIARLFSSQGVHSTIITTPLNANYISKTTSLSIKTIPFPAAEVGLPDGCENIDMLPSPDLFFKFFQAANLLQAPFENLLELERPDCLISDIFFPWSVDSAEKFNIPRLVFHGTSFFAMCAMESLKTHKPYKSVSTDSEPFLIPNLPDEIKMTKSQFTVDAWEDTEKGLGKLLADARASGLRSFGMIVNSFHELEPAYADYYKNVLNMKAWCVGPVSVCNRNVEEKIARGKKSAIDDHECLKWLEGKQPDSVVYVCFGSSASFPDEQLRDIALGLEESGVNFIWVIRRSSESGSKDYLPEGFEDRVKDRGIVIRGWAPQVLILDHPSVGGFVTHCGWNSALEGISAGLPMVTWPLFAEQFFNQKLIKDVLKVGVEVGVQKWSRNGEDRVTKEKVEKAVRAVMVGEEAEERRGRARQLGKLAKKAVAKDGSSYIDLHNLLDELKLRRETLS</sequence>
<dbReference type="AlphaFoldDB" id="A0A139ZKK4"/>
<evidence type="ECO:0000256" key="4">
    <source>
        <dbReference type="RuleBase" id="RU003718"/>
    </source>
</evidence>
<evidence type="ECO:0000256" key="1">
    <source>
        <dbReference type="ARBA" id="ARBA00009995"/>
    </source>
</evidence>
<dbReference type="Pfam" id="PF00201">
    <property type="entry name" value="UDPGT"/>
    <property type="match status" value="1"/>
</dbReference>
<accession>A0A139ZKK4</accession>
<dbReference type="FunFam" id="3.40.50.2000:FF:000047">
    <property type="entry name" value="Glycosyltransferase"/>
    <property type="match status" value="1"/>
</dbReference>
<reference evidence="6" key="1">
    <citation type="submission" date="2014-08" db="EMBL/GenBank/DDBJ databases">
        <authorList>
            <person name="Edwards T."/>
        </authorList>
    </citation>
    <scope>NUCLEOTIDE SEQUENCE</scope>
</reference>
<name>A0A139ZKK4_RHORB</name>
<evidence type="ECO:0000256" key="5">
    <source>
        <dbReference type="RuleBase" id="RU362057"/>
    </source>
</evidence>
<dbReference type="PANTHER" id="PTHR48047:SF45">
    <property type="entry name" value="SCOPOLETIN GLUCOSYLTRANSFERASE-LIKE"/>
    <property type="match status" value="1"/>
</dbReference>
<dbReference type="InterPro" id="IPR002213">
    <property type="entry name" value="UDP_glucos_trans"/>
</dbReference>
<dbReference type="CDD" id="cd03784">
    <property type="entry name" value="GT1_Gtf-like"/>
    <property type="match status" value="1"/>
</dbReference>
<dbReference type="Gene3D" id="3.40.50.2000">
    <property type="entry name" value="Glycogen Phosphorylase B"/>
    <property type="match status" value="2"/>
</dbReference>
<protein>
    <recommendedName>
        <fullName evidence="5">Glycosyltransferase</fullName>
        <ecNumber evidence="5">2.4.1.-</ecNumber>
    </recommendedName>
</protein>
<dbReference type="SUPFAM" id="SSF53756">
    <property type="entry name" value="UDP-Glycosyltransferase/glycogen phosphorylase"/>
    <property type="match status" value="1"/>
</dbReference>
<dbReference type="EMBL" id="KM396888">
    <property type="protein sequence ID" value="AJR20274.1"/>
    <property type="molecule type" value="mRNA"/>
</dbReference>
<evidence type="ECO:0000256" key="2">
    <source>
        <dbReference type="ARBA" id="ARBA00022676"/>
    </source>
</evidence>
<organism evidence="6">
    <name type="scientific">Rhodiola rosea</name>
    <name type="common">Roseroot</name>
    <name type="synonym">Sedum rhodiola</name>
    <dbReference type="NCBI Taxonomy" id="203015"/>
    <lineage>
        <taxon>Eukaryota</taxon>
        <taxon>Viridiplantae</taxon>
        <taxon>Streptophyta</taxon>
        <taxon>Embryophyta</taxon>
        <taxon>Tracheophyta</taxon>
        <taxon>Spermatophyta</taxon>
        <taxon>Magnoliopsida</taxon>
        <taxon>eudicotyledons</taxon>
        <taxon>Gunneridae</taxon>
        <taxon>Pentapetalae</taxon>
        <taxon>Saxifragales</taxon>
        <taxon>Crassulaceae</taxon>
        <taxon>Rhodiola</taxon>
    </lineage>
</organism>
<dbReference type="EC" id="2.4.1.-" evidence="5"/>